<feature type="compositionally biased region" description="Acidic residues" evidence="1">
    <location>
        <begin position="215"/>
        <end position="230"/>
    </location>
</feature>
<feature type="compositionally biased region" description="Basic and acidic residues" evidence="1">
    <location>
        <begin position="176"/>
        <end position="185"/>
    </location>
</feature>
<feature type="region of interest" description="Disordered" evidence="1">
    <location>
        <begin position="405"/>
        <end position="428"/>
    </location>
</feature>
<reference evidence="2 3" key="1">
    <citation type="journal article" date="2023" name="Genes (Basel)">
        <title>Chromosome-Level Genome Assembly and Circadian Gene Repertoire of the Patagonia Blennie Eleginops maclovinus-The Closest Ancestral Proxy of Antarctic Cryonotothenioids.</title>
        <authorList>
            <person name="Cheng C.C."/>
            <person name="Rivera-Colon A.G."/>
            <person name="Minhas B.F."/>
            <person name="Wilson L."/>
            <person name="Rayamajhi N."/>
            <person name="Vargas-Chacoff L."/>
            <person name="Catchen J.M."/>
        </authorList>
    </citation>
    <scope>NUCLEOTIDE SEQUENCE [LARGE SCALE GENOMIC DNA]</scope>
    <source>
        <strain evidence="2">JMC-PN-2008</strain>
    </source>
</reference>
<dbReference type="EMBL" id="JAUZQC010000011">
    <property type="protein sequence ID" value="KAK5863451.1"/>
    <property type="molecule type" value="Genomic_DNA"/>
</dbReference>
<feature type="region of interest" description="Disordered" evidence="1">
    <location>
        <begin position="167"/>
        <end position="230"/>
    </location>
</feature>
<evidence type="ECO:0000256" key="1">
    <source>
        <dbReference type="SAM" id="MobiDB-lite"/>
    </source>
</evidence>
<sequence length="729" mass="82435">MEHNFADLLSDAFSETAVPSFSDGDLDFENILFDDKCEKDETDICEEKLLAEEDEALQQEATGQTAVVSCMQTQDIYAEDIDVEKQCDNTSDNEDFEGVGVRSSAKILEEDYTSSESEQEGSISRQDEEGEAGDIGTGSQPQYFLRSVRCSDEFCVGNKEDRVFAEGQPLALEGAENPKVRKEEQGEGESDEEVSYFERVPERSNEMMLRGEGMREEDEQERVEETEEDLCDCECEGMTIEQEENILCFEQEFENPCRDQSAKASLEFPAISGQNLKDLIAEVNVDEYGEKMKEFSGEEHQDAGEGFADYPSDFSSCEYVEDEGKRQESNALACESDSESTEKQKNSLLKNVTDVIGMGKAEDTDEEGCRYLYSRDSEVYECRRLDVAIEEKEVEENMWVDAAVSEVDDEGETGENDSYTSSDDYVQEKRSDEELFDITHLQELESIKKLELTQDGDSEASSDEYNREESADFNINWNIDVLTAHLSEDLLTTEDIDEVKTPYSDVIQHPAAKDINSDSLYHSSVVQGGNTKQTTSPSNRGSLDDDFFFNTEAIASEITEPGQLGEDEYEEERYWDEQERIKAFNEFYDVSDEDTGRTGRQIKVQFCANPLSQVIHYETDECSDRDSASSSTEGEEDLSSAETSEVCVQTQEFREPDVSREMTPACDALNTQPPETMPDISDTHICTRKQKCFNVLKLTLKMCVVILTGLLMFWFASDQAGWFNHVSFF</sequence>
<evidence type="ECO:0000313" key="2">
    <source>
        <dbReference type="EMBL" id="KAK5863451.1"/>
    </source>
</evidence>
<proteinExistence type="predicted"/>
<accession>A0AAN7XMD9</accession>
<reference evidence="2 3" key="2">
    <citation type="journal article" date="2023" name="Mol. Biol. Evol.">
        <title>Genomics of Secondarily Temperate Adaptation in the Only Non-Antarctic Icefish.</title>
        <authorList>
            <person name="Rivera-Colon A.G."/>
            <person name="Rayamajhi N."/>
            <person name="Minhas B.F."/>
            <person name="Madrigal G."/>
            <person name="Bilyk K.T."/>
            <person name="Yoon V."/>
            <person name="Hune M."/>
            <person name="Gregory S."/>
            <person name="Cheng C.H.C."/>
            <person name="Catchen J.M."/>
        </authorList>
    </citation>
    <scope>NUCLEOTIDE SEQUENCE [LARGE SCALE GENOMIC DNA]</scope>
    <source>
        <strain evidence="2">JMC-PN-2008</strain>
    </source>
</reference>
<feature type="compositionally biased region" description="Acidic residues" evidence="1">
    <location>
        <begin position="110"/>
        <end position="119"/>
    </location>
</feature>
<feature type="region of interest" description="Disordered" evidence="1">
    <location>
        <begin position="88"/>
        <end position="140"/>
    </location>
</feature>
<organism evidence="2 3">
    <name type="scientific">Eleginops maclovinus</name>
    <name type="common">Patagonian blennie</name>
    <name type="synonym">Eleginus maclovinus</name>
    <dbReference type="NCBI Taxonomy" id="56733"/>
    <lineage>
        <taxon>Eukaryota</taxon>
        <taxon>Metazoa</taxon>
        <taxon>Chordata</taxon>
        <taxon>Craniata</taxon>
        <taxon>Vertebrata</taxon>
        <taxon>Euteleostomi</taxon>
        <taxon>Actinopterygii</taxon>
        <taxon>Neopterygii</taxon>
        <taxon>Teleostei</taxon>
        <taxon>Neoteleostei</taxon>
        <taxon>Acanthomorphata</taxon>
        <taxon>Eupercaria</taxon>
        <taxon>Perciformes</taxon>
        <taxon>Notothenioidei</taxon>
        <taxon>Eleginopidae</taxon>
        <taxon>Eleginops</taxon>
    </lineage>
</organism>
<dbReference type="AlphaFoldDB" id="A0AAN7XMD9"/>
<evidence type="ECO:0000313" key="3">
    <source>
        <dbReference type="Proteomes" id="UP001346869"/>
    </source>
</evidence>
<comment type="caution">
    <text evidence="2">The sequence shown here is derived from an EMBL/GenBank/DDBJ whole genome shotgun (WGS) entry which is preliminary data.</text>
</comment>
<keyword evidence="3" id="KW-1185">Reference proteome</keyword>
<gene>
    <name evidence="2" type="ORF">PBY51_000480</name>
</gene>
<feature type="compositionally biased region" description="Acidic residues" evidence="1">
    <location>
        <begin position="186"/>
        <end position="195"/>
    </location>
</feature>
<dbReference type="Proteomes" id="UP001346869">
    <property type="component" value="Unassembled WGS sequence"/>
</dbReference>
<name>A0AAN7XMD9_ELEMC</name>
<feature type="region of interest" description="Disordered" evidence="1">
    <location>
        <begin position="620"/>
        <end position="646"/>
    </location>
</feature>
<feature type="compositionally biased region" description="Acidic residues" evidence="1">
    <location>
        <begin position="406"/>
        <end position="415"/>
    </location>
</feature>
<protein>
    <submittedName>
        <fullName evidence="2">Uncharacterized protein</fullName>
    </submittedName>
</protein>